<feature type="transmembrane region" description="Helical" evidence="9">
    <location>
        <begin position="246"/>
        <end position="269"/>
    </location>
</feature>
<dbReference type="STRING" id="10195.A0A3M7SZ48"/>
<feature type="transmembrane region" description="Helical" evidence="9">
    <location>
        <begin position="63"/>
        <end position="84"/>
    </location>
</feature>
<keyword evidence="4 9" id="KW-1133">Transmembrane helix</keyword>
<feature type="transmembrane region" description="Helical" evidence="9">
    <location>
        <begin position="193"/>
        <end position="216"/>
    </location>
</feature>
<feature type="transmembrane region" description="Helical" evidence="9">
    <location>
        <begin position="99"/>
        <end position="119"/>
    </location>
</feature>
<protein>
    <submittedName>
        <fullName evidence="11">FMRFamide receptor-like</fullName>
    </submittedName>
</protein>
<evidence type="ECO:0000256" key="6">
    <source>
        <dbReference type="ARBA" id="ARBA00023136"/>
    </source>
</evidence>
<evidence type="ECO:0000256" key="4">
    <source>
        <dbReference type="ARBA" id="ARBA00022989"/>
    </source>
</evidence>
<feature type="domain" description="G-protein coupled receptors family 1 profile" evidence="10">
    <location>
        <begin position="41"/>
        <end position="301"/>
    </location>
</feature>
<dbReference type="PROSITE" id="PS00237">
    <property type="entry name" value="G_PROTEIN_RECEP_F1_1"/>
    <property type="match status" value="1"/>
</dbReference>
<dbReference type="CDD" id="cd14978">
    <property type="entry name" value="7tmA_FMRFamide_R-like"/>
    <property type="match status" value="1"/>
</dbReference>
<proteinExistence type="predicted"/>
<evidence type="ECO:0000256" key="3">
    <source>
        <dbReference type="ARBA" id="ARBA00022692"/>
    </source>
</evidence>
<evidence type="ECO:0000256" key="8">
    <source>
        <dbReference type="ARBA" id="ARBA00023224"/>
    </source>
</evidence>
<comment type="caution">
    <text evidence="11">The sequence shown here is derived from an EMBL/GenBank/DDBJ whole genome shotgun (WGS) entry which is preliminary data.</text>
</comment>
<feature type="transmembrane region" description="Helical" evidence="9">
    <location>
        <begin position="29"/>
        <end position="51"/>
    </location>
</feature>
<reference evidence="11 12" key="1">
    <citation type="journal article" date="2018" name="Sci. Rep.">
        <title>Genomic signatures of local adaptation to the degree of environmental predictability in rotifers.</title>
        <authorList>
            <person name="Franch-Gras L."/>
            <person name="Hahn C."/>
            <person name="Garcia-Roger E.M."/>
            <person name="Carmona M.J."/>
            <person name="Serra M."/>
            <person name="Gomez A."/>
        </authorList>
    </citation>
    <scope>NUCLEOTIDE SEQUENCE [LARGE SCALE GENOMIC DNA]</scope>
    <source>
        <strain evidence="11">HYR1</strain>
    </source>
</reference>
<dbReference type="OrthoDB" id="10007760at2759"/>
<keyword evidence="5" id="KW-0297">G-protein coupled receptor</keyword>
<keyword evidence="7 11" id="KW-0675">Receptor</keyword>
<gene>
    <name evidence="11" type="ORF">BpHYR1_044488</name>
</gene>
<dbReference type="PANTHER" id="PTHR46272:SF2">
    <property type="entry name" value="OCTOPAMINE RECEPTOR-LIKE"/>
    <property type="match status" value="1"/>
</dbReference>
<dbReference type="InterPro" id="IPR017452">
    <property type="entry name" value="GPCR_Rhodpsn_7TM"/>
</dbReference>
<keyword evidence="8" id="KW-0807">Transducer</keyword>
<dbReference type="InterPro" id="IPR052477">
    <property type="entry name" value="Orphan_GPCR1"/>
</dbReference>
<accession>A0A3M7SZ48</accession>
<keyword evidence="6 9" id="KW-0472">Membrane</keyword>
<evidence type="ECO:0000313" key="12">
    <source>
        <dbReference type="Proteomes" id="UP000276133"/>
    </source>
</evidence>
<dbReference type="GO" id="GO:0005886">
    <property type="term" value="C:plasma membrane"/>
    <property type="evidence" value="ECO:0007669"/>
    <property type="project" value="UniProtKB-SubCell"/>
</dbReference>
<evidence type="ECO:0000256" key="7">
    <source>
        <dbReference type="ARBA" id="ARBA00023170"/>
    </source>
</evidence>
<comment type="subcellular location">
    <subcellularLocation>
        <location evidence="1">Cell membrane</location>
        <topology evidence="1">Multi-pass membrane protein</topology>
    </subcellularLocation>
</comment>
<feature type="transmembrane region" description="Helical" evidence="9">
    <location>
        <begin position="140"/>
        <end position="160"/>
    </location>
</feature>
<evidence type="ECO:0000256" key="5">
    <source>
        <dbReference type="ARBA" id="ARBA00023040"/>
    </source>
</evidence>
<dbReference type="Gene3D" id="1.20.1070.10">
    <property type="entry name" value="Rhodopsin 7-helix transmembrane proteins"/>
    <property type="match status" value="1"/>
</dbReference>
<sequence>MNYSNRTDTFIVAEQLELLNLVSFYINDVLGSFLFSMGIIFNLLSFTYFQLSRSFKDTSMRHYFSVISITDSFRLAEWLFAFLVDKKMLYINNAFCNKYLFIVLTSGHISIWLLVFLSIERYIILQFPFHGKRIFTTRNSLRMMCAVILLLTLFDVPYLISDFIKQIYVNYELHLVMCITNPEYNKYMFVNNVLVYALVPFFLLLIFNGLLILLLARQKSQFMNVIQSGNTSINAKRERQFKETTILLIVVTFFLLVTVSPRYIVQMIFTLTKYSGLNKIIVAKCLNVLEMFNFTFNFIFYIICSKTSRNELYLIVYYLFYWKWSDRSKKIKICNHAEHNQELISSKNSILVTNSRSFRGSNNNICLIQNKIGKKSDSNIFSYFKRKSRLKIYCFLEHAARIKTTGSFARSNINASLINNNIINNLLNDSSIVSQKQSSLNFDSQVSFDSSRRKRIFFLGKKNGAIVGRKKNFSDSFESTRSNLINQRLFKSDQSSQMVDQSFASIHSVKQSLSLIGAFNSSTDQS</sequence>
<evidence type="ECO:0000259" key="10">
    <source>
        <dbReference type="PROSITE" id="PS50262"/>
    </source>
</evidence>
<dbReference type="Pfam" id="PF00001">
    <property type="entry name" value="7tm_1"/>
    <property type="match status" value="1"/>
</dbReference>
<evidence type="ECO:0000256" key="9">
    <source>
        <dbReference type="SAM" id="Phobius"/>
    </source>
</evidence>
<evidence type="ECO:0000256" key="2">
    <source>
        <dbReference type="ARBA" id="ARBA00022475"/>
    </source>
</evidence>
<dbReference type="PROSITE" id="PS50262">
    <property type="entry name" value="G_PROTEIN_RECEP_F1_2"/>
    <property type="match status" value="1"/>
</dbReference>
<evidence type="ECO:0000256" key="1">
    <source>
        <dbReference type="ARBA" id="ARBA00004651"/>
    </source>
</evidence>
<dbReference type="GO" id="GO:0004930">
    <property type="term" value="F:G protein-coupled receptor activity"/>
    <property type="evidence" value="ECO:0007669"/>
    <property type="project" value="UniProtKB-KW"/>
</dbReference>
<name>A0A3M7SZ48_BRAPC</name>
<dbReference type="SUPFAM" id="SSF81321">
    <property type="entry name" value="Family A G protein-coupled receptor-like"/>
    <property type="match status" value="1"/>
</dbReference>
<dbReference type="EMBL" id="REGN01000564">
    <property type="protein sequence ID" value="RNA40965.1"/>
    <property type="molecule type" value="Genomic_DNA"/>
</dbReference>
<keyword evidence="3 9" id="KW-0812">Transmembrane</keyword>
<dbReference type="AlphaFoldDB" id="A0A3M7SZ48"/>
<dbReference type="Proteomes" id="UP000276133">
    <property type="component" value="Unassembled WGS sequence"/>
</dbReference>
<keyword evidence="12" id="KW-1185">Reference proteome</keyword>
<feature type="transmembrane region" description="Helical" evidence="9">
    <location>
        <begin position="281"/>
        <end position="304"/>
    </location>
</feature>
<dbReference type="PANTHER" id="PTHR46272">
    <property type="entry name" value="G_PROTEIN_RECEP_F1_2 DOMAIN-CONTAINING PROTEIN"/>
    <property type="match status" value="1"/>
</dbReference>
<keyword evidence="2" id="KW-1003">Cell membrane</keyword>
<organism evidence="11 12">
    <name type="scientific">Brachionus plicatilis</name>
    <name type="common">Marine rotifer</name>
    <name type="synonym">Brachionus muelleri</name>
    <dbReference type="NCBI Taxonomy" id="10195"/>
    <lineage>
        <taxon>Eukaryota</taxon>
        <taxon>Metazoa</taxon>
        <taxon>Spiralia</taxon>
        <taxon>Gnathifera</taxon>
        <taxon>Rotifera</taxon>
        <taxon>Eurotatoria</taxon>
        <taxon>Monogononta</taxon>
        <taxon>Pseudotrocha</taxon>
        <taxon>Ploima</taxon>
        <taxon>Brachionidae</taxon>
        <taxon>Brachionus</taxon>
    </lineage>
</organism>
<dbReference type="InterPro" id="IPR000276">
    <property type="entry name" value="GPCR_Rhodpsn"/>
</dbReference>
<evidence type="ECO:0000313" key="11">
    <source>
        <dbReference type="EMBL" id="RNA40965.1"/>
    </source>
</evidence>